<dbReference type="GO" id="GO:0051603">
    <property type="term" value="P:proteolysis involved in protein catabolic process"/>
    <property type="evidence" value="ECO:0007669"/>
    <property type="project" value="TreeGrafter"/>
</dbReference>
<dbReference type="Gene3D" id="3.30.830.10">
    <property type="entry name" value="Metalloenzyme, LuxS/M16 peptidase-like"/>
    <property type="match status" value="1"/>
</dbReference>
<accession>A0A9W8KXH1</accession>
<dbReference type="EMBL" id="JANBTW010000057">
    <property type="protein sequence ID" value="KAJ2674390.1"/>
    <property type="molecule type" value="Genomic_DNA"/>
</dbReference>
<keyword evidence="1" id="KW-0479">Metal-binding</keyword>
<organism evidence="3 4">
    <name type="scientific">Coemansia spiralis</name>
    <dbReference type="NCBI Taxonomy" id="417178"/>
    <lineage>
        <taxon>Eukaryota</taxon>
        <taxon>Fungi</taxon>
        <taxon>Fungi incertae sedis</taxon>
        <taxon>Zoopagomycota</taxon>
        <taxon>Kickxellomycotina</taxon>
        <taxon>Kickxellomycetes</taxon>
        <taxon>Kickxellales</taxon>
        <taxon>Kickxellaceae</taxon>
        <taxon>Coemansia</taxon>
    </lineage>
</organism>
<comment type="caution">
    <text evidence="3">The sequence shown here is derived from an EMBL/GenBank/DDBJ whole genome shotgun (WGS) entry which is preliminary data.</text>
</comment>
<evidence type="ECO:0000313" key="4">
    <source>
        <dbReference type="Proteomes" id="UP001151518"/>
    </source>
</evidence>
<dbReference type="GO" id="GO:0046872">
    <property type="term" value="F:metal ion binding"/>
    <property type="evidence" value="ECO:0007669"/>
    <property type="project" value="UniProtKB-KW"/>
</dbReference>
<evidence type="ECO:0000313" key="3">
    <source>
        <dbReference type="EMBL" id="KAJ2674390.1"/>
    </source>
</evidence>
<keyword evidence="3" id="KW-0378">Hydrolase</keyword>
<gene>
    <name evidence="3" type="primary">STE23_1</name>
    <name evidence="3" type="ORF">GGI25_004330</name>
</gene>
<reference evidence="3" key="1">
    <citation type="submission" date="2022-07" db="EMBL/GenBank/DDBJ databases">
        <title>Phylogenomic reconstructions and comparative analyses of Kickxellomycotina fungi.</title>
        <authorList>
            <person name="Reynolds N.K."/>
            <person name="Stajich J.E."/>
            <person name="Barry K."/>
            <person name="Grigoriev I.V."/>
            <person name="Crous P."/>
            <person name="Smith M.E."/>
        </authorList>
    </citation>
    <scope>NUCLEOTIDE SEQUENCE</scope>
    <source>
        <strain evidence="3">NRRL 3115</strain>
    </source>
</reference>
<sequence>MVLKLLKPLLYSQAFDQLHTKEQLGYNVQANISRINGGRSVLSFSIQRENNPLFTKLRIDHFVTSVRAQIAEMTVDDFQTRINSLSRLILEKPKSIASKANNVWGNVISGEYDFGKKQKQVDALNGLEISDLLDFWDKYVNPETTTASSYTRIDYLVWSQKAWIPTSKELVSYSENTIALQGCLLNARVVNVSLSKISNAVAAIASSSANAQDNTSNGIFSAVHLLYKDAESTSKSKVALEMMIAQQHRYYESATNYSGIDMQRTPEGKWIIRNISELKAALKLFELPVSVAKLEPKYAN</sequence>
<proteinExistence type="predicted"/>
<dbReference type="InterPro" id="IPR054734">
    <property type="entry name" value="PqqF-like_C_4"/>
</dbReference>
<dbReference type="SUPFAM" id="SSF63411">
    <property type="entry name" value="LuxS/MPP-like metallohydrolase"/>
    <property type="match status" value="1"/>
</dbReference>
<name>A0A9W8KXH1_9FUNG</name>
<dbReference type="Proteomes" id="UP001151518">
    <property type="component" value="Unassembled WGS sequence"/>
</dbReference>
<feature type="domain" description="Coenzyme PQQ synthesis protein F-like C-terminal lobe" evidence="2">
    <location>
        <begin position="5"/>
        <end position="104"/>
    </location>
</feature>
<dbReference type="Pfam" id="PF22456">
    <property type="entry name" value="PqqF-like_C_4"/>
    <property type="match status" value="1"/>
</dbReference>
<keyword evidence="3" id="KW-0482">Metalloprotease</keyword>
<dbReference type="AlphaFoldDB" id="A0A9W8KXH1"/>
<dbReference type="EC" id="3.4.24.56" evidence="3"/>
<protein>
    <submittedName>
        <fullName evidence="3">Metalloprotease</fullName>
        <ecNumber evidence="3">3.4.24.56</ecNumber>
    </submittedName>
</protein>
<dbReference type="GO" id="GO:0043171">
    <property type="term" value="P:peptide catabolic process"/>
    <property type="evidence" value="ECO:0007669"/>
    <property type="project" value="TreeGrafter"/>
</dbReference>
<evidence type="ECO:0000259" key="2">
    <source>
        <dbReference type="Pfam" id="PF22456"/>
    </source>
</evidence>
<evidence type="ECO:0000256" key="1">
    <source>
        <dbReference type="ARBA" id="ARBA00022723"/>
    </source>
</evidence>
<dbReference type="GO" id="GO:0005829">
    <property type="term" value="C:cytosol"/>
    <property type="evidence" value="ECO:0007669"/>
    <property type="project" value="TreeGrafter"/>
</dbReference>
<dbReference type="OrthoDB" id="952271at2759"/>
<keyword evidence="3" id="KW-0645">Protease</keyword>
<dbReference type="InterPro" id="IPR050626">
    <property type="entry name" value="Peptidase_M16"/>
</dbReference>
<dbReference type="InterPro" id="IPR011249">
    <property type="entry name" value="Metalloenz_LuxS/M16"/>
</dbReference>
<dbReference type="GO" id="GO:0005739">
    <property type="term" value="C:mitochondrion"/>
    <property type="evidence" value="ECO:0007669"/>
    <property type="project" value="TreeGrafter"/>
</dbReference>
<dbReference type="GO" id="GO:0004222">
    <property type="term" value="F:metalloendopeptidase activity"/>
    <property type="evidence" value="ECO:0007669"/>
    <property type="project" value="UniProtKB-EC"/>
</dbReference>
<dbReference type="PANTHER" id="PTHR43690">
    <property type="entry name" value="NARDILYSIN"/>
    <property type="match status" value="1"/>
</dbReference>
<dbReference type="PANTHER" id="PTHR43690:SF18">
    <property type="entry name" value="INSULIN-DEGRADING ENZYME-RELATED"/>
    <property type="match status" value="1"/>
</dbReference>